<dbReference type="PANTHER" id="PTHR44591">
    <property type="entry name" value="STRESS RESPONSE REGULATOR PROTEIN 1"/>
    <property type="match status" value="1"/>
</dbReference>
<organism evidence="4 5">
    <name type="scientific">Bacteriovorax antarcticus</name>
    <dbReference type="NCBI Taxonomy" id="3088717"/>
    <lineage>
        <taxon>Bacteria</taxon>
        <taxon>Pseudomonadati</taxon>
        <taxon>Bdellovibrionota</taxon>
        <taxon>Bacteriovoracia</taxon>
        <taxon>Bacteriovoracales</taxon>
        <taxon>Bacteriovoracaceae</taxon>
        <taxon>Bacteriovorax</taxon>
    </lineage>
</organism>
<evidence type="ECO:0000259" key="3">
    <source>
        <dbReference type="PROSITE" id="PS50110"/>
    </source>
</evidence>
<dbReference type="InterPro" id="IPR050595">
    <property type="entry name" value="Bact_response_regulator"/>
</dbReference>
<dbReference type="InterPro" id="IPR011006">
    <property type="entry name" value="CheY-like_superfamily"/>
</dbReference>
<evidence type="ECO:0000256" key="1">
    <source>
        <dbReference type="ARBA" id="ARBA00022553"/>
    </source>
</evidence>
<dbReference type="EMBL" id="JAYGJQ010000003">
    <property type="protein sequence ID" value="MEA9358379.1"/>
    <property type="molecule type" value="Genomic_DNA"/>
</dbReference>
<keyword evidence="1 2" id="KW-0597">Phosphoprotein</keyword>
<dbReference type="RefSeq" id="WP_323578753.1">
    <property type="nucleotide sequence ID" value="NZ_JAYGJQ010000003.1"/>
</dbReference>
<evidence type="ECO:0000313" key="4">
    <source>
        <dbReference type="EMBL" id="MEA9358379.1"/>
    </source>
</evidence>
<name>A0ABU5W1H7_9BACT</name>
<accession>A0ABU5W1H7</accession>
<dbReference type="SMART" id="SM00448">
    <property type="entry name" value="REC"/>
    <property type="match status" value="1"/>
</dbReference>
<proteinExistence type="predicted"/>
<dbReference type="PROSITE" id="PS50110">
    <property type="entry name" value="RESPONSE_REGULATORY"/>
    <property type="match status" value="1"/>
</dbReference>
<dbReference type="PANTHER" id="PTHR44591:SF3">
    <property type="entry name" value="RESPONSE REGULATORY DOMAIN-CONTAINING PROTEIN"/>
    <property type="match status" value="1"/>
</dbReference>
<feature type="modified residue" description="4-aspartylphosphate" evidence="2">
    <location>
        <position position="66"/>
    </location>
</feature>
<comment type="caution">
    <text evidence="4">The sequence shown here is derived from an EMBL/GenBank/DDBJ whole genome shotgun (WGS) entry which is preliminary data.</text>
</comment>
<evidence type="ECO:0000313" key="5">
    <source>
        <dbReference type="Proteomes" id="UP001302274"/>
    </source>
</evidence>
<dbReference type="Proteomes" id="UP001302274">
    <property type="component" value="Unassembled WGS sequence"/>
</dbReference>
<keyword evidence="5" id="KW-1185">Reference proteome</keyword>
<dbReference type="SUPFAM" id="SSF52172">
    <property type="entry name" value="CheY-like"/>
    <property type="match status" value="1"/>
</dbReference>
<dbReference type="Pfam" id="PF00072">
    <property type="entry name" value="Response_reg"/>
    <property type="match status" value="1"/>
</dbReference>
<dbReference type="Gene3D" id="3.40.50.2300">
    <property type="match status" value="1"/>
</dbReference>
<protein>
    <submittedName>
        <fullName evidence="4">Response regulator</fullName>
    </submittedName>
</protein>
<feature type="domain" description="Response regulatory" evidence="3">
    <location>
        <begin position="15"/>
        <end position="133"/>
    </location>
</feature>
<evidence type="ECO:0000256" key="2">
    <source>
        <dbReference type="PROSITE-ProRule" id="PRU00169"/>
    </source>
</evidence>
<reference evidence="4 5" key="1">
    <citation type="submission" date="2023-11" db="EMBL/GenBank/DDBJ databases">
        <title>A Novel Polar Bacteriovorax (B. antarcticus) Isolated from the Biocrust in Antarctica.</title>
        <authorList>
            <person name="Mun W."/>
            <person name="Choi S.Y."/>
            <person name="Mitchell R.J."/>
        </authorList>
    </citation>
    <scope>NUCLEOTIDE SEQUENCE [LARGE SCALE GENOMIC DNA]</scope>
    <source>
        <strain evidence="4 5">PP10</strain>
    </source>
</reference>
<sequence length="137" mass="15711">MMSVKIPAKFPSTITFLLIEDMENLRVQMKSDLKQLGHTGIILEAECIADAIQTIQHEEIDFIICDWNLPDGTGFDLLKKFRKIPAYAHIPYVMCTTMDEISNILNAIQEGANDYIVKPWKIDELNKKIISVWSNKK</sequence>
<gene>
    <name evidence="4" type="ORF">SHI21_19240</name>
</gene>
<dbReference type="InterPro" id="IPR001789">
    <property type="entry name" value="Sig_transdc_resp-reg_receiver"/>
</dbReference>